<evidence type="ECO:0000256" key="2">
    <source>
        <dbReference type="ARBA" id="ARBA00004651"/>
    </source>
</evidence>
<evidence type="ECO:0000313" key="17">
    <source>
        <dbReference type="EMBL" id="BBI36511.1"/>
    </source>
</evidence>
<dbReference type="RefSeq" id="WP_130616016.1">
    <property type="nucleotide sequence ID" value="NZ_AP019400.1"/>
</dbReference>
<evidence type="ECO:0000256" key="9">
    <source>
        <dbReference type="ARBA" id="ARBA00022777"/>
    </source>
</evidence>
<evidence type="ECO:0000256" key="10">
    <source>
        <dbReference type="ARBA" id="ARBA00022840"/>
    </source>
</evidence>
<proteinExistence type="predicted"/>
<keyword evidence="10" id="KW-0067">ATP-binding</keyword>
<comment type="subcellular location">
    <subcellularLocation>
        <location evidence="2">Cell membrane</location>
        <topology evidence="2">Multi-pass membrane protein</topology>
    </subcellularLocation>
</comment>
<protein>
    <recommendedName>
        <fullName evidence="3">histidine kinase</fullName>
        <ecNumber evidence="3">2.7.13.3</ecNumber>
    </recommendedName>
</protein>
<dbReference type="SMART" id="SM00304">
    <property type="entry name" value="HAMP"/>
    <property type="match status" value="1"/>
</dbReference>
<keyword evidence="7 14" id="KW-0812">Transmembrane</keyword>
<keyword evidence="11 14" id="KW-1133">Transmembrane helix</keyword>
<evidence type="ECO:0000256" key="14">
    <source>
        <dbReference type="SAM" id="Phobius"/>
    </source>
</evidence>
<accession>A0A3T1DED0</accession>
<dbReference type="InterPro" id="IPR003594">
    <property type="entry name" value="HATPase_dom"/>
</dbReference>
<evidence type="ECO:0000256" key="1">
    <source>
        <dbReference type="ARBA" id="ARBA00000085"/>
    </source>
</evidence>
<dbReference type="PROSITE" id="PS50885">
    <property type="entry name" value="HAMP"/>
    <property type="match status" value="1"/>
</dbReference>
<dbReference type="AlphaFoldDB" id="A0A3T1DED0"/>
<dbReference type="InterPro" id="IPR003660">
    <property type="entry name" value="HAMP_dom"/>
</dbReference>
<keyword evidence="9" id="KW-0418">Kinase</keyword>
<evidence type="ECO:0000256" key="8">
    <source>
        <dbReference type="ARBA" id="ARBA00022741"/>
    </source>
</evidence>
<evidence type="ECO:0000256" key="5">
    <source>
        <dbReference type="ARBA" id="ARBA00022553"/>
    </source>
</evidence>
<keyword evidence="12" id="KW-0902">Two-component regulatory system</keyword>
<dbReference type="GO" id="GO:0005524">
    <property type="term" value="F:ATP binding"/>
    <property type="evidence" value="ECO:0007669"/>
    <property type="project" value="UniProtKB-KW"/>
</dbReference>
<dbReference type="Proteomes" id="UP000289856">
    <property type="component" value="Chromosome"/>
</dbReference>
<dbReference type="Gene3D" id="6.10.340.10">
    <property type="match status" value="1"/>
</dbReference>
<gene>
    <name evidence="17" type="ORF">KCTCHS21_59100</name>
</gene>
<dbReference type="InterPro" id="IPR005467">
    <property type="entry name" value="His_kinase_dom"/>
</dbReference>
<dbReference type="EC" id="2.7.13.3" evidence="3"/>
<keyword evidence="4" id="KW-1003">Cell membrane</keyword>
<evidence type="ECO:0000256" key="7">
    <source>
        <dbReference type="ARBA" id="ARBA00022692"/>
    </source>
</evidence>
<keyword evidence="5" id="KW-0597">Phosphoprotein</keyword>
<dbReference type="PANTHER" id="PTHR45528">
    <property type="entry name" value="SENSOR HISTIDINE KINASE CPXA"/>
    <property type="match status" value="1"/>
</dbReference>
<dbReference type="PROSITE" id="PS50109">
    <property type="entry name" value="HIS_KIN"/>
    <property type="match status" value="1"/>
</dbReference>
<keyword evidence="8" id="KW-0547">Nucleotide-binding</keyword>
<dbReference type="Pfam" id="PF02518">
    <property type="entry name" value="HATPase_c"/>
    <property type="match status" value="1"/>
</dbReference>
<feature type="transmembrane region" description="Helical" evidence="14">
    <location>
        <begin position="125"/>
        <end position="147"/>
    </location>
</feature>
<evidence type="ECO:0000259" key="16">
    <source>
        <dbReference type="PROSITE" id="PS50885"/>
    </source>
</evidence>
<dbReference type="InterPro" id="IPR050398">
    <property type="entry name" value="HssS/ArlS-like"/>
</dbReference>
<dbReference type="SUPFAM" id="SSF47384">
    <property type="entry name" value="Homodimeric domain of signal transducing histidine kinase"/>
    <property type="match status" value="1"/>
</dbReference>
<dbReference type="InterPro" id="IPR004358">
    <property type="entry name" value="Sig_transdc_His_kin-like_C"/>
</dbReference>
<evidence type="ECO:0000259" key="15">
    <source>
        <dbReference type="PROSITE" id="PS50109"/>
    </source>
</evidence>
<keyword evidence="18" id="KW-1185">Reference proteome</keyword>
<dbReference type="Gene3D" id="3.30.565.10">
    <property type="entry name" value="Histidine kinase-like ATPase, C-terminal domain"/>
    <property type="match status" value="1"/>
</dbReference>
<dbReference type="Gene3D" id="1.10.287.130">
    <property type="match status" value="1"/>
</dbReference>
<keyword evidence="6" id="KW-0808">Transferase</keyword>
<reference evidence="17 18" key="1">
    <citation type="submission" date="2019-01" db="EMBL/GenBank/DDBJ databases">
        <title>Complete genome sequence of Cohnella hallensis HS21 isolated from Korean fir (Abies koreana) rhizospheric soil.</title>
        <authorList>
            <person name="Jiang L."/>
            <person name="Kang S.W."/>
            <person name="Kim S."/>
            <person name="Jung J."/>
            <person name="Kim C.Y."/>
            <person name="Kim D.H."/>
            <person name="Kim S.W."/>
            <person name="Lee J."/>
        </authorList>
    </citation>
    <scope>NUCLEOTIDE SEQUENCE [LARGE SCALE GENOMIC DNA]</scope>
    <source>
        <strain evidence="17 18">HS21</strain>
    </source>
</reference>
<feature type="domain" description="HAMP" evidence="16">
    <location>
        <begin position="149"/>
        <end position="201"/>
    </location>
</feature>
<dbReference type="Pfam" id="PF00512">
    <property type="entry name" value="HisKA"/>
    <property type="match status" value="1"/>
</dbReference>
<dbReference type="PRINTS" id="PR00344">
    <property type="entry name" value="BCTRLSENSOR"/>
</dbReference>
<keyword evidence="13 14" id="KW-0472">Membrane</keyword>
<comment type="catalytic activity">
    <reaction evidence="1">
        <text>ATP + protein L-histidine = ADP + protein N-phospho-L-histidine.</text>
        <dbReference type="EC" id="2.7.13.3"/>
    </reaction>
</comment>
<evidence type="ECO:0000256" key="13">
    <source>
        <dbReference type="ARBA" id="ARBA00023136"/>
    </source>
</evidence>
<evidence type="ECO:0000313" key="18">
    <source>
        <dbReference type="Proteomes" id="UP000289856"/>
    </source>
</evidence>
<dbReference type="SMART" id="SM00387">
    <property type="entry name" value="HATPase_c"/>
    <property type="match status" value="1"/>
</dbReference>
<dbReference type="InterPro" id="IPR003661">
    <property type="entry name" value="HisK_dim/P_dom"/>
</dbReference>
<dbReference type="SUPFAM" id="SSF158472">
    <property type="entry name" value="HAMP domain-like"/>
    <property type="match status" value="1"/>
</dbReference>
<dbReference type="SUPFAM" id="SSF55874">
    <property type="entry name" value="ATPase domain of HSP90 chaperone/DNA topoisomerase II/histidine kinase"/>
    <property type="match status" value="1"/>
</dbReference>
<dbReference type="InterPro" id="IPR036890">
    <property type="entry name" value="HATPase_C_sf"/>
</dbReference>
<evidence type="ECO:0000256" key="4">
    <source>
        <dbReference type="ARBA" id="ARBA00022475"/>
    </source>
</evidence>
<evidence type="ECO:0000256" key="12">
    <source>
        <dbReference type="ARBA" id="ARBA00023012"/>
    </source>
</evidence>
<dbReference type="InterPro" id="IPR036097">
    <property type="entry name" value="HisK_dim/P_sf"/>
</dbReference>
<dbReference type="CDD" id="cd00075">
    <property type="entry name" value="HATPase"/>
    <property type="match status" value="1"/>
</dbReference>
<evidence type="ECO:0000256" key="6">
    <source>
        <dbReference type="ARBA" id="ARBA00022679"/>
    </source>
</evidence>
<organism evidence="17 18">
    <name type="scientific">Cohnella abietis</name>
    <dbReference type="NCBI Taxonomy" id="2507935"/>
    <lineage>
        <taxon>Bacteria</taxon>
        <taxon>Bacillati</taxon>
        <taxon>Bacillota</taxon>
        <taxon>Bacilli</taxon>
        <taxon>Bacillales</taxon>
        <taxon>Paenibacillaceae</taxon>
        <taxon>Cohnella</taxon>
    </lineage>
</organism>
<dbReference type="GO" id="GO:0005886">
    <property type="term" value="C:plasma membrane"/>
    <property type="evidence" value="ECO:0007669"/>
    <property type="project" value="UniProtKB-SubCell"/>
</dbReference>
<dbReference type="PANTHER" id="PTHR45528:SF1">
    <property type="entry name" value="SENSOR HISTIDINE KINASE CPXA"/>
    <property type="match status" value="1"/>
</dbReference>
<dbReference type="CDD" id="cd00082">
    <property type="entry name" value="HisKA"/>
    <property type="match status" value="1"/>
</dbReference>
<name>A0A3T1DED0_9BACL</name>
<dbReference type="KEGG" id="cohn:KCTCHS21_59100"/>
<dbReference type="SMART" id="SM00388">
    <property type="entry name" value="HisKA"/>
    <property type="match status" value="1"/>
</dbReference>
<evidence type="ECO:0000256" key="11">
    <source>
        <dbReference type="ARBA" id="ARBA00022989"/>
    </source>
</evidence>
<dbReference type="EMBL" id="AP019400">
    <property type="protein sequence ID" value="BBI36511.1"/>
    <property type="molecule type" value="Genomic_DNA"/>
</dbReference>
<sequence length="419" mass="46954">MRTKGMLLTMLLVFVAGIILSVRIIGAPVHTDVDVVMANKVLKTVESNWDRLKEGYFGGITQPFVVLDRDGNVRYQSLGGLSINLNEAIKKRDSILDVTIEGTLVGKIILHDDFHDKIQQNKNQLIIVIVTTFMVLATLCVLYILFLNHAVLKPFKKLQSFALNVARGNLDLPLSIDKNNPFGAFTESFDIMREQLAAARQSEYEANRSKKELVASLSHDVKTPVASIKAVSELMLLRATDEKVIKQINMIHSKAEQINFLVTDMFHATLEELEELKVNVTEEYSGVLKPIIANVNYDDQITYDSIPECIILTDVTRLQQVFDNILSNSYKYAGTAVRISSSLTPTHLQLEIKDYGKGVSRDELPLLFNKFYRGNNVAGQAGAGLGLFISRYLMQSMQGEIECHNRDDGFTVTLRIKLV</sequence>
<feature type="domain" description="Histidine kinase" evidence="15">
    <location>
        <begin position="216"/>
        <end position="419"/>
    </location>
</feature>
<evidence type="ECO:0000256" key="3">
    <source>
        <dbReference type="ARBA" id="ARBA00012438"/>
    </source>
</evidence>
<dbReference type="CDD" id="cd06225">
    <property type="entry name" value="HAMP"/>
    <property type="match status" value="1"/>
</dbReference>
<dbReference type="GO" id="GO:0000155">
    <property type="term" value="F:phosphorelay sensor kinase activity"/>
    <property type="evidence" value="ECO:0007669"/>
    <property type="project" value="InterPro"/>
</dbReference>
<dbReference type="OrthoDB" id="335833at2"/>